<dbReference type="SUPFAM" id="SSF52833">
    <property type="entry name" value="Thioredoxin-like"/>
    <property type="match status" value="1"/>
</dbReference>
<name>A0A2A5WXG3_9GAMM</name>
<comment type="caution">
    <text evidence="2">The sequence shown here is derived from an EMBL/GenBank/DDBJ whole genome shotgun (WGS) entry which is preliminary data.</text>
</comment>
<dbReference type="EMBL" id="NTKD01000006">
    <property type="protein sequence ID" value="PDH41121.1"/>
    <property type="molecule type" value="Genomic_DNA"/>
</dbReference>
<evidence type="ECO:0000256" key="1">
    <source>
        <dbReference type="SAM" id="Phobius"/>
    </source>
</evidence>
<keyword evidence="1" id="KW-0812">Transmembrane</keyword>
<dbReference type="Proteomes" id="UP000219327">
    <property type="component" value="Unassembled WGS sequence"/>
</dbReference>
<protein>
    <recommendedName>
        <fullName evidence="4">Cytochrome oxidase assembly protein</fullName>
    </recommendedName>
</protein>
<reference evidence="2 3" key="1">
    <citation type="submission" date="2017-08" db="EMBL/GenBank/DDBJ databases">
        <title>Fine stratification of microbial communities through a metagenomic profile of the photic zone.</title>
        <authorList>
            <person name="Haro-Moreno J.M."/>
            <person name="Lopez-Perez M."/>
            <person name="De La Torre J."/>
            <person name="Picazo A."/>
            <person name="Camacho A."/>
            <person name="Rodriguez-Valera F."/>
        </authorList>
    </citation>
    <scope>NUCLEOTIDE SEQUENCE [LARGE SCALE GENOMIC DNA]</scope>
    <source>
        <strain evidence="2">MED-G24</strain>
    </source>
</reference>
<organism evidence="2 3">
    <name type="scientific">OM182 bacterium MED-G24</name>
    <dbReference type="NCBI Taxonomy" id="1986255"/>
    <lineage>
        <taxon>Bacteria</taxon>
        <taxon>Pseudomonadati</taxon>
        <taxon>Pseudomonadota</taxon>
        <taxon>Gammaproteobacteria</taxon>
        <taxon>OMG group</taxon>
        <taxon>OM182 clade</taxon>
    </lineage>
</organism>
<proteinExistence type="predicted"/>
<keyword evidence="1" id="KW-1133">Transmembrane helix</keyword>
<dbReference type="AlphaFoldDB" id="A0A2A5WXG3"/>
<evidence type="ECO:0008006" key="4">
    <source>
        <dbReference type="Google" id="ProtNLM"/>
    </source>
</evidence>
<accession>A0A2A5WXG3</accession>
<sequence length="188" mass="21315">MSDTDKKLETTERRGQRTMLAIFGIAFVPVLLAYLFFFHFPDSLSGSTTNRGELVQPPLRFSEHHHAGYWSLIYIADAQCDQACEGRLYLMRQVTIALGKDARRVHQLLVPTTDAIDETFSALIDTEHPDLTVEWLAQDLVDLGLTSEGDWVYLMDPMGNIMLRFGPENSGQDMLKDLKHLMKLSRVG</sequence>
<evidence type="ECO:0000313" key="2">
    <source>
        <dbReference type="EMBL" id="PDH41121.1"/>
    </source>
</evidence>
<keyword evidence="1" id="KW-0472">Membrane</keyword>
<dbReference type="InterPro" id="IPR036249">
    <property type="entry name" value="Thioredoxin-like_sf"/>
</dbReference>
<evidence type="ECO:0000313" key="3">
    <source>
        <dbReference type="Proteomes" id="UP000219327"/>
    </source>
</evidence>
<gene>
    <name evidence="2" type="ORF">CNE99_02260</name>
</gene>
<feature type="transmembrane region" description="Helical" evidence="1">
    <location>
        <begin position="20"/>
        <end position="40"/>
    </location>
</feature>